<reference evidence="2" key="1">
    <citation type="submission" date="2014-02" db="EMBL/GenBank/DDBJ databases">
        <title>The Genome Sequence of Trichophyton rubrum (morphotype fischeri) CBS 288.86.</title>
        <authorList>
            <consortium name="The Broad Institute Genomics Platform"/>
            <person name="Cuomo C.A."/>
            <person name="White T.C."/>
            <person name="Graser Y."/>
            <person name="Martinez-Rossi N."/>
            <person name="Heitman J."/>
            <person name="Young S.K."/>
            <person name="Zeng Q."/>
            <person name="Gargeya S."/>
            <person name="Abouelleil A."/>
            <person name="Alvarado L."/>
            <person name="Chapman S.B."/>
            <person name="Gainer-Dewar J."/>
            <person name="Goldberg J."/>
            <person name="Griggs A."/>
            <person name="Gujja S."/>
            <person name="Hansen M."/>
            <person name="Howarth C."/>
            <person name="Imamovic A."/>
            <person name="Larimer J."/>
            <person name="Martinez D."/>
            <person name="Murphy C."/>
            <person name="Pearson M.D."/>
            <person name="Persinoti G."/>
            <person name="Poon T."/>
            <person name="Priest M."/>
            <person name="Roberts A.D."/>
            <person name="Saif S."/>
            <person name="Shea T.D."/>
            <person name="Sykes S.N."/>
            <person name="Wortman J."/>
            <person name="Nusbaum C."/>
            <person name="Birren B."/>
        </authorList>
    </citation>
    <scope>NUCLEOTIDE SEQUENCE [LARGE SCALE GENOMIC DNA]</scope>
    <source>
        <strain evidence="2">CBS 288.86</strain>
    </source>
</reference>
<organism evidence="2">
    <name type="scientific">Trichophyton rubrum CBS 288.86</name>
    <dbReference type="NCBI Taxonomy" id="1215330"/>
    <lineage>
        <taxon>Eukaryota</taxon>
        <taxon>Fungi</taxon>
        <taxon>Dikarya</taxon>
        <taxon>Ascomycota</taxon>
        <taxon>Pezizomycotina</taxon>
        <taxon>Eurotiomycetes</taxon>
        <taxon>Eurotiomycetidae</taxon>
        <taxon>Onygenales</taxon>
        <taxon>Arthrodermataceae</taxon>
        <taxon>Trichophyton</taxon>
    </lineage>
</organism>
<feature type="signal peptide" evidence="1">
    <location>
        <begin position="1"/>
        <end position="22"/>
    </location>
</feature>
<keyword evidence="1" id="KW-0732">Signal</keyword>
<proteinExistence type="predicted"/>
<evidence type="ECO:0008006" key="3">
    <source>
        <dbReference type="Google" id="ProtNLM"/>
    </source>
</evidence>
<sequence>MAIPSSFCRAIIFLISSTPVSCSPMICFCSCRTPSLSSSRVRLVSFPRIRPPLTADFLLPVAASIPKRACLSGMEATAESSLFLAAIEFSRSSSASFSFLALVSRSLRRRISPSPSFEPLQAEFPDIFFNPSSKAPSKVPVLTRLPLADAEHSCCFWGVED</sequence>
<gene>
    <name evidence="2" type="ORF">H103_08475</name>
</gene>
<dbReference type="EMBL" id="KK207940">
    <property type="protein sequence ID" value="EZF47732.1"/>
    <property type="molecule type" value="Genomic_DNA"/>
</dbReference>
<name>A0A022VN71_TRIRU</name>
<evidence type="ECO:0000313" key="2">
    <source>
        <dbReference type="EMBL" id="EZF47732.1"/>
    </source>
</evidence>
<feature type="chain" id="PRO_5001507794" description="Secreted protein" evidence="1">
    <location>
        <begin position="23"/>
        <end position="161"/>
    </location>
</feature>
<dbReference type="AlphaFoldDB" id="A0A022VN71"/>
<protein>
    <recommendedName>
        <fullName evidence="3">Secreted protein</fullName>
    </recommendedName>
</protein>
<dbReference type="HOGENOM" id="CLU_1644928_0_0_1"/>
<dbReference type="Proteomes" id="UP000023758">
    <property type="component" value="Unassembled WGS sequence"/>
</dbReference>
<evidence type="ECO:0000256" key="1">
    <source>
        <dbReference type="SAM" id="SignalP"/>
    </source>
</evidence>
<accession>A0A022VN71</accession>